<proteinExistence type="predicted"/>
<dbReference type="RefSeq" id="WP_155432325.1">
    <property type="nucleotide sequence ID" value="NZ_WNJO01000015.1"/>
</dbReference>
<dbReference type="AlphaFoldDB" id="A0A7X2XWQ2"/>
<feature type="transmembrane region" description="Helical" evidence="1">
    <location>
        <begin position="222"/>
        <end position="238"/>
    </location>
</feature>
<organism evidence="2 3">
    <name type="scientific">Secundilactobacillus folii</name>
    <dbReference type="NCBI Taxonomy" id="2678357"/>
    <lineage>
        <taxon>Bacteria</taxon>
        <taxon>Bacillati</taxon>
        <taxon>Bacillota</taxon>
        <taxon>Bacilli</taxon>
        <taxon>Lactobacillales</taxon>
        <taxon>Lactobacillaceae</taxon>
        <taxon>Secundilactobacillus</taxon>
    </lineage>
</organism>
<keyword evidence="1" id="KW-0472">Membrane</keyword>
<evidence type="ECO:0000256" key="1">
    <source>
        <dbReference type="SAM" id="Phobius"/>
    </source>
</evidence>
<feature type="transmembrane region" description="Helical" evidence="1">
    <location>
        <begin position="97"/>
        <end position="116"/>
    </location>
</feature>
<feature type="transmembrane region" description="Helical" evidence="1">
    <location>
        <begin position="47"/>
        <end position="66"/>
    </location>
</feature>
<reference evidence="2 3" key="1">
    <citation type="submission" date="2019-11" db="EMBL/GenBank/DDBJ databases">
        <title>Lactobacillus sp. nov. CRM56-3, isolated from fermented tea leaves.</title>
        <authorList>
            <person name="Phuengjayaem S."/>
            <person name="Tanasupawat S."/>
        </authorList>
    </citation>
    <scope>NUCLEOTIDE SEQUENCE [LARGE SCALE GENOMIC DNA]</scope>
    <source>
        <strain evidence="2 3">CRM56-3</strain>
    </source>
</reference>
<feature type="transmembrane region" description="Helical" evidence="1">
    <location>
        <begin position="198"/>
        <end position="216"/>
    </location>
</feature>
<feature type="transmembrane region" description="Helical" evidence="1">
    <location>
        <begin position="122"/>
        <end position="142"/>
    </location>
</feature>
<feature type="transmembrane region" description="Helical" evidence="1">
    <location>
        <begin position="15"/>
        <end position="35"/>
    </location>
</feature>
<protein>
    <submittedName>
        <fullName evidence="2">Uncharacterized protein</fullName>
    </submittedName>
</protein>
<feature type="transmembrane region" description="Helical" evidence="1">
    <location>
        <begin position="149"/>
        <end position="167"/>
    </location>
</feature>
<gene>
    <name evidence="2" type="ORF">GM612_10540</name>
</gene>
<feature type="transmembrane region" description="Helical" evidence="1">
    <location>
        <begin position="173"/>
        <end position="191"/>
    </location>
</feature>
<dbReference type="EMBL" id="WNJO01000015">
    <property type="protein sequence ID" value="MTV83063.1"/>
    <property type="molecule type" value="Genomic_DNA"/>
</dbReference>
<evidence type="ECO:0000313" key="2">
    <source>
        <dbReference type="EMBL" id="MTV83063.1"/>
    </source>
</evidence>
<keyword evidence="1" id="KW-1133">Transmembrane helix</keyword>
<name>A0A7X2XWQ2_9LACO</name>
<feature type="transmembrane region" description="Helical" evidence="1">
    <location>
        <begin position="72"/>
        <end position="90"/>
    </location>
</feature>
<evidence type="ECO:0000313" key="3">
    <source>
        <dbReference type="Proteomes" id="UP000466388"/>
    </source>
</evidence>
<dbReference type="Proteomes" id="UP000466388">
    <property type="component" value="Unassembled WGS sequence"/>
</dbReference>
<sequence>MLEIIEAFIVHHRRLLQAFLFGMVEMSGLLLYANANSFESYTKPQQLPLMLLAFSTFLLFSCLYIMRTTTATSITAPILLLFTMIIVAVSMFKLPSLVNVINILALVVLCLIRYLPKWFNNELGMALLALMLASLAAGNFLLRHDYLSSVYLTTMILPLLVYLYFFLPPKSYQTRLIPAVVACLTLVWLLYSRRSLTLTVVSLVLLGGWYVIQNIWRPSESRGLLIAALLQACIFIIAR</sequence>
<accession>A0A7X2XWQ2</accession>
<comment type="caution">
    <text evidence="2">The sequence shown here is derived from an EMBL/GenBank/DDBJ whole genome shotgun (WGS) entry which is preliminary data.</text>
</comment>
<keyword evidence="3" id="KW-1185">Reference proteome</keyword>
<keyword evidence="1" id="KW-0812">Transmembrane</keyword>